<dbReference type="Proteomes" id="UP000008063">
    <property type="component" value="Unassembled WGS sequence"/>
</dbReference>
<dbReference type="Pfam" id="PF13840">
    <property type="entry name" value="ACT_7"/>
    <property type="match status" value="1"/>
</dbReference>
<dbReference type="eggNOG" id="ENOG502S7H6">
    <property type="taxonomic scope" value="Eukaryota"/>
</dbReference>
<keyword evidence="3" id="KW-1185">Reference proteome</keyword>
<dbReference type="Gene3D" id="3.30.2130.10">
    <property type="entry name" value="VC0802-like"/>
    <property type="match status" value="1"/>
</dbReference>
<dbReference type="InterPro" id="IPR051719">
    <property type="entry name" value="CASTOR_mTORC1"/>
</dbReference>
<organism evidence="3">
    <name type="scientific">Serpula lacrymans var. lacrymans (strain S7.3)</name>
    <name type="common">Dry rot fungus</name>
    <dbReference type="NCBI Taxonomy" id="936435"/>
    <lineage>
        <taxon>Eukaryota</taxon>
        <taxon>Fungi</taxon>
        <taxon>Dikarya</taxon>
        <taxon>Basidiomycota</taxon>
        <taxon>Agaricomycotina</taxon>
        <taxon>Agaricomycetes</taxon>
        <taxon>Agaricomycetidae</taxon>
        <taxon>Boletales</taxon>
        <taxon>Coniophorineae</taxon>
        <taxon>Serpulaceae</taxon>
        <taxon>Serpula</taxon>
    </lineage>
</organism>
<dbReference type="PANTHER" id="PTHR31131">
    <property type="entry name" value="CHROMOSOME 1, WHOLE GENOME SHOTGUN SEQUENCE"/>
    <property type="match status" value="1"/>
</dbReference>
<sequence length="142" mass="15365">MPPPLNHPCLHLELLPQTFFVKQLPADAGIPPEIFNELNVQGGSDIHKLFSVTRTAEEISIVGESATEEGGDWRCIKIAGPMDFGLTGVVNSFTSPLKDAGVPVFAISTWNTDYVLVPKAQADRAVAALCADQWTFVISVEE</sequence>
<proteinExistence type="predicted"/>
<dbReference type="HOGENOM" id="CLU_130568_0_0_1"/>
<dbReference type="GO" id="GO:0046394">
    <property type="term" value="P:carboxylic acid biosynthetic process"/>
    <property type="evidence" value="ECO:0007669"/>
    <property type="project" value="UniProtKB-ARBA"/>
</dbReference>
<reference evidence="3" key="1">
    <citation type="journal article" date="2011" name="Science">
        <title>The plant cell wall-decomposing machinery underlies the functional diversity of forest fungi.</title>
        <authorList>
            <person name="Eastwood D.C."/>
            <person name="Floudas D."/>
            <person name="Binder M."/>
            <person name="Majcherczyk A."/>
            <person name="Schneider P."/>
            <person name="Aerts A."/>
            <person name="Asiegbu F.O."/>
            <person name="Baker S.E."/>
            <person name="Barry K."/>
            <person name="Bendiksby M."/>
            <person name="Blumentritt M."/>
            <person name="Coutinho P.M."/>
            <person name="Cullen D."/>
            <person name="de Vries R.P."/>
            <person name="Gathman A."/>
            <person name="Goodell B."/>
            <person name="Henrissat B."/>
            <person name="Ihrmark K."/>
            <person name="Kauserud H."/>
            <person name="Kohler A."/>
            <person name="LaButti K."/>
            <person name="Lapidus A."/>
            <person name="Lavin J.L."/>
            <person name="Lee Y.-H."/>
            <person name="Lindquist E."/>
            <person name="Lilly W."/>
            <person name="Lucas S."/>
            <person name="Morin E."/>
            <person name="Murat C."/>
            <person name="Oguiza J.A."/>
            <person name="Park J."/>
            <person name="Pisabarro A.G."/>
            <person name="Riley R."/>
            <person name="Rosling A."/>
            <person name="Salamov A."/>
            <person name="Schmidt O."/>
            <person name="Schmutz J."/>
            <person name="Skrede I."/>
            <person name="Stenlid J."/>
            <person name="Wiebenga A."/>
            <person name="Xie X."/>
            <person name="Kuees U."/>
            <person name="Hibbett D.S."/>
            <person name="Hoffmeister D."/>
            <person name="Hoegberg N."/>
            <person name="Martin F."/>
            <person name="Grigoriev I.V."/>
            <person name="Watkinson S.C."/>
        </authorList>
    </citation>
    <scope>NUCLEOTIDE SEQUENCE [LARGE SCALE GENOMIC DNA]</scope>
    <source>
        <strain evidence="3">strain S7.3</strain>
    </source>
</reference>
<gene>
    <name evidence="2" type="ORF">SERLA73DRAFT_189927</name>
</gene>
<name>F8QET6_SERL3</name>
<evidence type="ECO:0000313" key="2">
    <source>
        <dbReference type="EMBL" id="EGN93099.1"/>
    </source>
</evidence>
<accession>F8QET6</accession>
<dbReference type="AlphaFoldDB" id="F8QET6"/>
<dbReference type="SUPFAM" id="SSF55021">
    <property type="entry name" value="ACT-like"/>
    <property type="match status" value="2"/>
</dbReference>
<dbReference type="InParanoid" id="F8QET6"/>
<protein>
    <recommendedName>
        <fullName evidence="1">CASTOR ACT domain-containing protein</fullName>
    </recommendedName>
</protein>
<dbReference type="EMBL" id="GL945494">
    <property type="protein sequence ID" value="EGN93099.1"/>
    <property type="molecule type" value="Genomic_DNA"/>
</dbReference>
<feature type="domain" description="CASTOR ACT" evidence="1">
    <location>
        <begin position="72"/>
        <end position="130"/>
    </location>
</feature>
<dbReference type="OMA" id="WADGPGF"/>
<dbReference type="InterPro" id="IPR045865">
    <property type="entry name" value="ACT-like_dom_sf"/>
</dbReference>
<dbReference type="InterPro" id="IPR027795">
    <property type="entry name" value="CASTOR_ACT_dom"/>
</dbReference>
<evidence type="ECO:0000313" key="3">
    <source>
        <dbReference type="Proteomes" id="UP000008063"/>
    </source>
</evidence>
<dbReference type="PANTHER" id="PTHR31131:SF6">
    <property type="entry name" value="CASTOR ACT DOMAIN-CONTAINING PROTEIN"/>
    <property type="match status" value="1"/>
</dbReference>
<dbReference type="GO" id="GO:0006520">
    <property type="term" value="P:amino acid metabolic process"/>
    <property type="evidence" value="ECO:0007669"/>
    <property type="project" value="UniProtKB-ARBA"/>
</dbReference>
<dbReference type="OrthoDB" id="58529at2759"/>
<evidence type="ECO:0000259" key="1">
    <source>
        <dbReference type="Pfam" id="PF13840"/>
    </source>
</evidence>